<dbReference type="Gene3D" id="3.30.420.10">
    <property type="entry name" value="Ribonuclease H-like superfamily/Ribonuclease H"/>
    <property type="match status" value="1"/>
</dbReference>
<gene>
    <name evidence="5" type="ORF">AAFF_G00382010</name>
</gene>
<evidence type="ECO:0000256" key="1">
    <source>
        <dbReference type="ARBA" id="ARBA00010879"/>
    </source>
</evidence>
<comment type="caution">
    <text evidence="5">The sequence shown here is derived from an EMBL/GenBank/DDBJ whole genome shotgun (WGS) entry which is preliminary data.</text>
</comment>
<dbReference type="PANTHER" id="PTHR47331:SF5">
    <property type="entry name" value="RIBONUCLEASE H"/>
    <property type="match status" value="1"/>
</dbReference>
<name>A0AAD7T824_9TELE</name>
<dbReference type="Pfam" id="PF05380">
    <property type="entry name" value="Peptidase_A17"/>
    <property type="match status" value="1"/>
</dbReference>
<proteinExistence type="inferred from homology"/>
<dbReference type="InterPro" id="IPR036397">
    <property type="entry name" value="RNaseH_sf"/>
</dbReference>
<dbReference type="InterPro" id="IPR041588">
    <property type="entry name" value="Integrase_H2C2"/>
</dbReference>
<sequence>MAYVPPSEDARPRRKVRQPGWMDEYEGYILPQAVRYGARATSVREDTDWSREIGGFAEMTPLTQHPVQLTRRPAEFSEMSPSCMGAAAPGYASTPRPYQCPPVVMEMLQQLQEDNQRLQLTVMDMRRQMTSSGAVQAPPSLYTALLPGLQESPLHVEVEDTWLPPPPPLTPAPPHQLRVPREPRPLPVARDRDVPEEYWPPPPPPVAFPDDVQPPRVPPAPPVQPHGLAEEVRERLQRMEARLTRVKFIGTTAKWHREHVQGPKPSIPKFTRDDPREFSRLRLALENILPADSTERFRYQVLCDHLKFEEALLIADSYSNSPCPYSDTMASLIQTYGQPHQLSLQRIAELMEEPTIRSGDTAGFRKFALRVRALVGMLEQLGEDGRIELRCGSHVARLLRKLPQDLRATFRRYLYSRRDGVPSLMDFAEWLEYELVIQEGGDRLDRIGDAQGEKSKPKEGDKSKRAARKTTTVLHGAAQDTAPHAGPAEVSAPQEALDKPKAYCPYCSNTQHFLDQCLNFKQLTKEQKATWVKSNNRCWHCGRRHQAAQCRLKVLCKTCKGKHLEALHDVNLRAAKREVAAGAEVKSSTDVLYLDRRAGCNQVLLKVSKVLLRNGEHTLETYAILDDGSERTILLQDAAERLQLQGTPESLILRTVREDRRELHGSSVTFKISPAGQPTKTFTVTNAFTAGELGLAEHSYPVKRLQRRYRHLQTLPLQPFTNIQPLLLIGSDCPHLVTPIEPVRLGPPGGPAAVKTRLGWTLQGPVKSLQKYSHQQQCLFLATTSQAAELFKQVEKLWQLDTLPYRSERLVTRSRRDQEATNLLEAKTMRVEVEGVLRYATPLLRVSNMPTLTAPPEAALSTLRGTEKRLSRDPVKAEAYRAEIMKLEKTGYATRVSPEKARTSKESWFIPHHLFTHNGKNRVVFNCSFTYKDQNLNELLLSGPNLGASLLGVLLRFREHSTAISSDIKGMFHQVRLLPEDRPLLRFLWRDLQRDSQPSVYEWQILPFGTTCSPCCAIYALQRHVHDHSHQGDEVCESIERHFYVDNWLQSFSSPDGAKEVIDKVRGLLMEGGFELRQWASNIPDVISHLPKEIRSEGSEQWLNHTDMDPQEPALGLRWLCHSDTLRYKSRLLKCSSPTMRNIYRVLVSQYDPIGFLTPFTTRAKVLVQQLWDKKREWDDPLLPGDLLTAWKAWEDELPHLDDIRLPRCYVSLALDHAASKREVHIFCDASQWAYGSVGYLRTEDAAGHVEVAFLTARSRVAPKRQLSIPRLELCAALTGAQLANLLIRELTLEVSRVVMWTDSTTVLAWIQSDSCRFKVFVGTRIAEIQELTDSQAWRYVETSENPADDLTRRKTLQDLIGENRWTQGPPFLWLPPDQWPTHPIAEGEDVAEELRRPTTCLMATVTTNHPLPDAQQFSSFSELVKATARHLHGAAADEEETPTAEKFKEAELSILRSAQRDSFPEEVRCLAAGKPVPSSSCLITLAPEYDVSLRLIRVGGRLRRCQELEPDVIHPVVLDPRHVVTKLLIRQVDSDLKHPGAERLFAELRRKFWILRGREAIRREQRSCPECQRWRAQPVNPKMADLPPARLRLYRPPFFSTGIDCFGPLQVKVGHRSEKRWGLLFKCLTTRAVHIEVLSSINTDSFLMALRRFISRRGKPAELLSDQGTNFRGGNRELQEAFRDMHPSLQAELAEHQIKFCFNPPGAPHFGGSWEREIRSIKTALTATMGSQVVSGEVLTTTLIEIEGILNSKPIGYVSSDVADPDPVTPNLLLMGRLDPSLPQAVYHDSELLGRHHWRACQVLSDRFWAQFLCHYLPTLQTRSKWQANTAPLQLGTVVMILNPQLPRASWPVGKISKVFPGADGLIRTAEIKVRDRVYVRPVSRLIRFPAVPEDDAQ</sequence>
<protein>
    <recommendedName>
        <fullName evidence="2">ribonuclease H</fullName>
        <ecNumber evidence="2">3.1.26.4</ecNumber>
    </recommendedName>
</protein>
<feature type="compositionally biased region" description="Basic and acidic residues" evidence="3">
    <location>
        <begin position="179"/>
        <end position="195"/>
    </location>
</feature>
<dbReference type="Pfam" id="PF00078">
    <property type="entry name" value="RVT_1"/>
    <property type="match status" value="1"/>
</dbReference>
<dbReference type="Gene3D" id="3.30.70.270">
    <property type="match status" value="1"/>
</dbReference>
<dbReference type="Gene3D" id="3.10.10.10">
    <property type="entry name" value="HIV Type 1 Reverse Transcriptase, subunit A, domain 1"/>
    <property type="match status" value="1"/>
</dbReference>
<evidence type="ECO:0000256" key="3">
    <source>
        <dbReference type="SAM" id="MobiDB-lite"/>
    </source>
</evidence>
<comment type="similarity">
    <text evidence="1">Belongs to the beta type-B retroviral polymerase family. HERV class-II K(HML-2) pol subfamily.</text>
</comment>
<dbReference type="Pfam" id="PF18701">
    <property type="entry name" value="DUF5641"/>
    <property type="match status" value="1"/>
</dbReference>
<feature type="domain" description="Integrase catalytic" evidence="4">
    <location>
        <begin position="1593"/>
        <end position="1779"/>
    </location>
</feature>
<dbReference type="InterPro" id="IPR001584">
    <property type="entry name" value="Integrase_cat-core"/>
</dbReference>
<dbReference type="GO" id="GO:0003676">
    <property type="term" value="F:nucleic acid binding"/>
    <property type="evidence" value="ECO:0007669"/>
    <property type="project" value="InterPro"/>
</dbReference>
<dbReference type="PROSITE" id="PS50994">
    <property type="entry name" value="INTEGRASE"/>
    <property type="match status" value="1"/>
</dbReference>
<feature type="compositionally biased region" description="Pro residues" evidence="3">
    <location>
        <begin position="163"/>
        <end position="174"/>
    </location>
</feature>
<dbReference type="EC" id="3.1.26.4" evidence="2"/>
<dbReference type="PANTHER" id="PTHR47331">
    <property type="entry name" value="PHD-TYPE DOMAIN-CONTAINING PROTEIN"/>
    <property type="match status" value="1"/>
</dbReference>
<dbReference type="Pfam" id="PF17921">
    <property type="entry name" value="Integrase_H2C2"/>
    <property type="match status" value="1"/>
</dbReference>
<feature type="compositionally biased region" description="Basic and acidic residues" evidence="3">
    <location>
        <begin position="446"/>
        <end position="464"/>
    </location>
</feature>
<dbReference type="InterPro" id="IPR012337">
    <property type="entry name" value="RNaseH-like_sf"/>
</dbReference>
<dbReference type="InterPro" id="IPR008042">
    <property type="entry name" value="Retrotrans_Pao"/>
</dbReference>
<dbReference type="InterPro" id="IPR000477">
    <property type="entry name" value="RT_dom"/>
</dbReference>
<dbReference type="InterPro" id="IPR043502">
    <property type="entry name" value="DNA/RNA_pol_sf"/>
</dbReference>
<dbReference type="SUPFAM" id="SSF56672">
    <property type="entry name" value="DNA/RNA polymerases"/>
    <property type="match status" value="1"/>
</dbReference>
<dbReference type="EMBL" id="JAINUG010000007">
    <property type="protein sequence ID" value="KAJ8416179.1"/>
    <property type="molecule type" value="Genomic_DNA"/>
</dbReference>
<dbReference type="CDD" id="cd01644">
    <property type="entry name" value="RT_pepA17"/>
    <property type="match status" value="1"/>
</dbReference>
<feature type="region of interest" description="Disordered" evidence="3">
    <location>
        <begin position="161"/>
        <end position="203"/>
    </location>
</feature>
<reference evidence="5" key="1">
    <citation type="journal article" date="2023" name="Science">
        <title>Genome structures resolve the early diversification of teleost fishes.</title>
        <authorList>
            <person name="Parey E."/>
            <person name="Louis A."/>
            <person name="Montfort J."/>
            <person name="Bouchez O."/>
            <person name="Roques C."/>
            <person name="Iampietro C."/>
            <person name="Lluch J."/>
            <person name="Castinel A."/>
            <person name="Donnadieu C."/>
            <person name="Desvignes T."/>
            <person name="Floi Bucao C."/>
            <person name="Jouanno E."/>
            <person name="Wen M."/>
            <person name="Mejri S."/>
            <person name="Dirks R."/>
            <person name="Jansen H."/>
            <person name="Henkel C."/>
            <person name="Chen W.J."/>
            <person name="Zahm M."/>
            <person name="Cabau C."/>
            <person name="Klopp C."/>
            <person name="Thompson A.W."/>
            <person name="Robinson-Rechavi M."/>
            <person name="Braasch I."/>
            <person name="Lecointre G."/>
            <person name="Bobe J."/>
            <person name="Postlethwait J.H."/>
            <person name="Berthelot C."/>
            <person name="Roest Crollius H."/>
            <person name="Guiguen Y."/>
        </authorList>
    </citation>
    <scope>NUCLEOTIDE SEQUENCE</scope>
    <source>
        <tissue evidence="5">Blood</tissue>
    </source>
</reference>
<evidence type="ECO:0000259" key="4">
    <source>
        <dbReference type="PROSITE" id="PS50994"/>
    </source>
</evidence>
<evidence type="ECO:0000256" key="2">
    <source>
        <dbReference type="ARBA" id="ARBA00012180"/>
    </source>
</evidence>
<evidence type="ECO:0000313" key="6">
    <source>
        <dbReference type="Proteomes" id="UP001221898"/>
    </source>
</evidence>
<dbReference type="InterPro" id="IPR040676">
    <property type="entry name" value="DUF5641"/>
</dbReference>
<accession>A0AAD7T824</accession>
<evidence type="ECO:0000313" key="5">
    <source>
        <dbReference type="EMBL" id="KAJ8416179.1"/>
    </source>
</evidence>
<keyword evidence="6" id="KW-1185">Reference proteome</keyword>
<dbReference type="InterPro" id="IPR043128">
    <property type="entry name" value="Rev_trsase/Diguanyl_cyclase"/>
</dbReference>
<feature type="region of interest" description="Disordered" evidence="3">
    <location>
        <begin position="446"/>
        <end position="494"/>
    </location>
</feature>
<organism evidence="5 6">
    <name type="scientific">Aldrovandia affinis</name>
    <dbReference type="NCBI Taxonomy" id="143900"/>
    <lineage>
        <taxon>Eukaryota</taxon>
        <taxon>Metazoa</taxon>
        <taxon>Chordata</taxon>
        <taxon>Craniata</taxon>
        <taxon>Vertebrata</taxon>
        <taxon>Euteleostomi</taxon>
        <taxon>Actinopterygii</taxon>
        <taxon>Neopterygii</taxon>
        <taxon>Teleostei</taxon>
        <taxon>Notacanthiformes</taxon>
        <taxon>Halosauridae</taxon>
        <taxon>Aldrovandia</taxon>
    </lineage>
</organism>
<dbReference type="GO" id="GO:0004523">
    <property type="term" value="F:RNA-DNA hybrid ribonuclease activity"/>
    <property type="evidence" value="ECO:0007669"/>
    <property type="project" value="UniProtKB-EC"/>
</dbReference>
<dbReference type="GO" id="GO:0015074">
    <property type="term" value="P:DNA integration"/>
    <property type="evidence" value="ECO:0007669"/>
    <property type="project" value="InterPro"/>
</dbReference>
<dbReference type="Proteomes" id="UP001221898">
    <property type="component" value="Unassembled WGS sequence"/>
</dbReference>
<dbReference type="SUPFAM" id="SSF53098">
    <property type="entry name" value="Ribonuclease H-like"/>
    <property type="match status" value="1"/>
</dbReference>